<comment type="caution">
    <text evidence="2">The sequence shown here is derived from an EMBL/GenBank/DDBJ whole genome shotgun (WGS) entry which is preliminary data.</text>
</comment>
<keyword evidence="3" id="KW-1185">Reference proteome</keyword>
<evidence type="ECO:0000259" key="1">
    <source>
        <dbReference type="Pfam" id="PF22936"/>
    </source>
</evidence>
<organism evidence="2 3">
    <name type="scientific">Mycena albidolilacea</name>
    <dbReference type="NCBI Taxonomy" id="1033008"/>
    <lineage>
        <taxon>Eukaryota</taxon>
        <taxon>Fungi</taxon>
        <taxon>Dikarya</taxon>
        <taxon>Basidiomycota</taxon>
        <taxon>Agaricomycotina</taxon>
        <taxon>Agaricomycetes</taxon>
        <taxon>Agaricomycetidae</taxon>
        <taxon>Agaricales</taxon>
        <taxon>Marasmiineae</taxon>
        <taxon>Mycenaceae</taxon>
        <taxon>Mycena</taxon>
    </lineage>
</organism>
<proteinExistence type="predicted"/>
<accession>A0AAD6Z3Z4</accession>
<dbReference type="AlphaFoldDB" id="A0AAD6Z3Z4"/>
<sequence>MAQHGASSLPPDAWLADSAASKHILKDKSFFQSYSAAGNHSVTGFGSVPCHGTGNAAVASHVKTSAYNIALRDSLHVPDAPFNLISIGRIT</sequence>
<dbReference type="InterPro" id="IPR054722">
    <property type="entry name" value="PolX-like_BBD"/>
</dbReference>
<dbReference type="Pfam" id="PF22936">
    <property type="entry name" value="Pol_BBD"/>
    <property type="match status" value="1"/>
</dbReference>
<feature type="non-terminal residue" evidence="2">
    <location>
        <position position="91"/>
    </location>
</feature>
<gene>
    <name evidence="2" type="ORF">DFH08DRAFT_720894</name>
</gene>
<name>A0AAD6Z3Z4_9AGAR</name>
<evidence type="ECO:0000313" key="2">
    <source>
        <dbReference type="EMBL" id="KAJ7306223.1"/>
    </source>
</evidence>
<feature type="domain" description="Retrovirus-related Pol polyprotein from transposon TNT 1-94-like beta-barrel" evidence="1">
    <location>
        <begin position="14"/>
        <end position="90"/>
    </location>
</feature>
<dbReference type="EMBL" id="JARIHO010000094">
    <property type="protein sequence ID" value="KAJ7306223.1"/>
    <property type="molecule type" value="Genomic_DNA"/>
</dbReference>
<reference evidence="2" key="1">
    <citation type="submission" date="2023-03" db="EMBL/GenBank/DDBJ databases">
        <title>Massive genome expansion in bonnet fungi (Mycena s.s.) driven by repeated elements and novel gene families across ecological guilds.</title>
        <authorList>
            <consortium name="Lawrence Berkeley National Laboratory"/>
            <person name="Harder C.B."/>
            <person name="Miyauchi S."/>
            <person name="Viragh M."/>
            <person name="Kuo A."/>
            <person name="Thoen E."/>
            <person name="Andreopoulos B."/>
            <person name="Lu D."/>
            <person name="Skrede I."/>
            <person name="Drula E."/>
            <person name="Henrissat B."/>
            <person name="Morin E."/>
            <person name="Kohler A."/>
            <person name="Barry K."/>
            <person name="LaButti K."/>
            <person name="Morin E."/>
            <person name="Salamov A."/>
            <person name="Lipzen A."/>
            <person name="Mereny Z."/>
            <person name="Hegedus B."/>
            <person name="Baldrian P."/>
            <person name="Stursova M."/>
            <person name="Weitz H."/>
            <person name="Taylor A."/>
            <person name="Grigoriev I.V."/>
            <person name="Nagy L.G."/>
            <person name="Martin F."/>
            <person name="Kauserud H."/>
        </authorList>
    </citation>
    <scope>NUCLEOTIDE SEQUENCE</scope>
    <source>
        <strain evidence="2">CBHHK002</strain>
    </source>
</reference>
<protein>
    <recommendedName>
        <fullName evidence="1">Retrovirus-related Pol polyprotein from transposon TNT 1-94-like beta-barrel domain-containing protein</fullName>
    </recommendedName>
</protein>
<evidence type="ECO:0000313" key="3">
    <source>
        <dbReference type="Proteomes" id="UP001218218"/>
    </source>
</evidence>
<dbReference type="Proteomes" id="UP001218218">
    <property type="component" value="Unassembled WGS sequence"/>
</dbReference>